<reference evidence="1 2" key="1">
    <citation type="journal article" date="2020" name="Phytopathology">
        <title>Genome Sequence Resources of Colletotrichum truncatum, C. plurivorum, C. musicola, and C. sojae: Four Species Pathogenic to Soybean (Glycine max).</title>
        <authorList>
            <person name="Rogerio F."/>
            <person name="Boufleur T.R."/>
            <person name="Ciampi-Guillardi M."/>
            <person name="Sukno S.A."/>
            <person name="Thon M.R."/>
            <person name="Massola Junior N.S."/>
            <person name="Baroncelli R."/>
        </authorList>
    </citation>
    <scope>NUCLEOTIDE SEQUENCE [LARGE SCALE GENOMIC DNA]</scope>
    <source>
        <strain evidence="1 2">CMES1059</strain>
    </source>
</reference>
<accession>A0ACC3ZFD1</accession>
<dbReference type="EMBL" id="VUJX02000001">
    <property type="protein sequence ID" value="KAL0942603.1"/>
    <property type="molecule type" value="Genomic_DNA"/>
</dbReference>
<dbReference type="Proteomes" id="UP000805649">
    <property type="component" value="Unassembled WGS sequence"/>
</dbReference>
<evidence type="ECO:0000313" key="2">
    <source>
        <dbReference type="Proteomes" id="UP000805649"/>
    </source>
</evidence>
<name>A0ACC3ZFD1_COLTU</name>
<proteinExistence type="predicted"/>
<protein>
    <submittedName>
        <fullName evidence="1">Uncharacterized protein</fullName>
    </submittedName>
</protein>
<organism evidence="1 2">
    <name type="scientific">Colletotrichum truncatum</name>
    <name type="common">Anthracnose fungus</name>
    <name type="synonym">Colletotrichum capsici</name>
    <dbReference type="NCBI Taxonomy" id="5467"/>
    <lineage>
        <taxon>Eukaryota</taxon>
        <taxon>Fungi</taxon>
        <taxon>Dikarya</taxon>
        <taxon>Ascomycota</taxon>
        <taxon>Pezizomycotina</taxon>
        <taxon>Sordariomycetes</taxon>
        <taxon>Hypocreomycetidae</taxon>
        <taxon>Glomerellales</taxon>
        <taxon>Glomerellaceae</taxon>
        <taxon>Colletotrichum</taxon>
        <taxon>Colletotrichum truncatum species complex</taxon>
    </lineage>
</organism>
<comment type="caution">
    <text evidence="1">The sequence shown here is derived from an EMBL/GenBank/DDBJ whole genome shotgun (WGS) entry which is preliminary data.</text>
</comment>
<evidence type="ECO:0000313" key="1">
    <source>
        <dbReference type="EMBL" id="KAL0942603.1"/>
    </source>
</evidence>
<gene>
    <name evidence="1" type="ORF">CTRU02_200489</name>
</gene>
<keyword evidence="2" id="KW-1185">Reference proteome</keyword>
<sequence>MRFDIVILLAALQLASAELILKRCGQTWPGNWVSNCNQKDRDGCFALCSGKCRTGNYRAMAKPNQDCDCYCA</sequence>